<dbReference type="InterPro" id="IPR036291">
    <property type="entry name" value="NAD(P)-bd_dom_sf"/>
</dbReference>
<dbReference type="SUPFAM" id="SSF69055">
    <property type="entry name" value="1-deoxy-D-xylulose-5-phosphate reductoisomerase, C-terminal domain"/>
    <property type="match status" value="1"/>
</dbReference>
<reference evidence="14 15" key="2">
    <citation type="submission" date="2019-10" db="EMBL/GenBank/DDBJ databases">
        <title>Thermopilla bonchosmolovskayae gen. nov., sp. nov., a moderately thermophilic Chloroflexi bacterium from a Chukotka hot spring (Arctic, Russia), representing a novel classis Thermopillaia, which include previously uncultivated lineage OLB14.</title>
        <authorList>
            <person name="Kochetkova T.V."/>
            <person name="Zayulina K.S."/>
            <person name="Zhigarkov V.S."/>
            <person name="Minaev N.V."/>
            <person name="Novikov A."/>
            <person name="Toshchakov S.V."/>
            <person name="Elcheninov A.G."/>
            <person name="Kublanov I.V."/>
        </authorList>
    </citation>
    <scope>NUCLEOTIDE SEQUENCE [LARGE SCALE GENOMIC DNA]</scope>
    <source>
        <strain evidence="14 15">3753O</strain>
    </source>
</reference>
<dbReference type="GO" id="GO:0030604">
    <property type="term" value="F:1-deoxy-D-xylulose-5-phosphate reductoisomerase activity"/>
    <property type="evidence" value="ECO:0007669"/>
    <property type="project" value="UniProtKB-EC"/>
</dbReference>
<dbReference type="NCBIfam" id="NF009114">
    <property type="entry name" value="PRK12464.1"/>
    <property type="match status" value="1"/>
</dbReference>
<feature type="compositionally biased region" description="Polar residues" evidence="10">
    <location>
        <begin position="1"/>
        <end position="12"/>
    </location>
</feature>
<comment type="caution">
    <text evidence="9">Lacks conserved residue(s) required for the propagation of feature annotation.</text>
</comment>
<dbReference type="InterPro" id="IPR036169">
    <property type="entry name" value="DXPR_C_sf"/>
</dbReference>
<evidence type="ECO:0000259" key="13">
    <source>
        <dbReference type="Pfam" id="PF13288"/>
    </source>
</evidence>
<feature type="binding site" evidence="9">
    <location>
        <position position="62"/>
    </location>
    <ligand>
        <name>NADPH</name>
        <dbReference type="ChEBI" id="CHEBI:57783"/>
    </ligand>
</feature>
<dbReference type="InterPro" id="IPR013644">
    <property type="entry name" value="DXP_reductoisomerase_C"/>
</dbReference>
<feature type="region of interest" description="Disordered" evidence="10">
    <location>
        <begin position="1"/>
        <end position="43"/>
    </location>
</feature>
<dbReference type="SUPFAM" id="SSF51735">
    <property type="entry name" value="NAD(P)-binding Rossmann-fold domains"/>
    <property type="match status" value="1"/>
</dbReference>
<feature type="binding site" evidence="9">
    <location>
        <position position="61"/>
    </location>
    <ligand>
        <name>NADPH</name>
        <dbReference type="ChEBI" id="CHEBI:57783"/>
    </ligand>
</feature>
<feature type="domain" description="1-deoxy-D-xylulose 5-phosphate reductoisomerase C-terminal" evidence="12">
    <location>
        <begin position="188"/>
        <end position="270"/>
    </location>
</feature>
<evidence type="ECO:0000256" key="1">
    <source>
        <dbReference type="ARBA" id="ARBA00005094"/>
    </source>
</evidence>
<dbReference type="PIRSF" id="PIRSF006205">
    <property type="entry name" value="Dxp_reductismrs"/>
    <property type="match status" value="1"/>
</dbReference>
<feature type="binding site" evidence="9">
    <location>
        <position position="60"/>
    </location>
    <ligand>
        <name>NADPH</name>
        <dbReference type="ChEBI" id="CHEBI:57783"/>
    </ligand>
</feature>
<feature type="binding site" evidence="9">
    <location>
        <position position="240"/>
    </location>
    <ligand>
        <name>1-deoxy-D-xylulose 5-phosphate</name>
        <dbReference type="ChEBI" id="CHEBI:57792"/>
    </ligand>
</feature>
<feature type="binding site" evidence="9">
    <location>
        <position position="193"/>
    </location>
    <ligand>
        <name>1-deoxy-D-xylulose 5-phosphate</name>
        <dbReference type="ChEBI" id="CHEBI:57792"/>
    </ligand>
</feature>
<dbReference type="SUPFAM" id="SSF55347">
    <property type="entry name" value="Glyceraldehyde-3-phosphate dehydrogenase-like, C-terminal domain"/>
    <property type="match status" value="1"/>
</dbReference>
<feature type="binding site" evidence="9">
    <location>
        <position position="165"/>
    </location>
    <ligand>
        <name>NADPH</name>
        <dbReference type="ChEBI" id="CHEBI:57783"/>
    </ligand>
</feature>
<feature type="binding site" evidence="9">
    <location>
        <position position="166"/>
    </location>
    <ligand>
        <name>1-deoxy-D-xylulose 5-phosphate</name>
        <dbReference type="ChEBI" id="CHEBI:57792"/>
    </ligand>
</feature>
<evidence type="ECO:0000256" key="4">
    <source>
        <dbReference type="ARBA" id="ARBA00022857"/>
    </source>
</evidence>
<protein>
    <recommendedName>
        <fullName evidence="9">1-deoxy-D-xylulose 5-phosphate reductoisomerase</fullName>
        <shortName evidence="9">DXP reductoisomerase</shortName>
        <ecNumber evidence="9">1.1.1.267</ecNumber>
    </recommendedName>
    <alternativeName>
        <fullName evidence="9">1-deoxyxylulose-5-phosphate reductoisomerase</fullName>
    </alternativeName>
    <alternativeName>
        <fullName evidence="9">2-C-methyl-D-erythritol 4-phosphate synthase</fullName>
    </alternativeName>
</protein>
<keyword evidence="7 9" id="KW-0414">Isoprene biosynthesis</keyword>
<comment type="pathway">
    <text evidence="1 9">Isoprenoid biosynthesis; isopentenyl diphosphate biosynthesis via DXP pathway; isopentenyl diphosphate from 1-deoxy-D-xylulose 5-phosphate: step 1/6.</text>
</comment>
<feature type="domain" description="1-deoxy-D-xylulose 5-phosphate reductoisomerase N-terminal" evidence="11">
    <location>
        <begin position="53"/>
        <end position="173"/>
    </location>
</feature>
<keyword evidence="15" id="KW-1185">Reference proteome</keyword>
<evidence type="ECO:0000313" key="15">
    <source>
        <dbReference type="Proteomes" id="UP000326331"/>
    </source>
</evidence>
<evidence type="ECO:0000256" key="7">
    <source>
        <dbReference type="ARBA" id="ARBA00023229"/>
    </source>
</evidence>
<keyword evidence="6 9" id="KW-0464">Manganese</keyword>
<evidence type="ECO:0000256" key="3">
    <source>
        <dbReference type="ARBA" id="ARBA00022723"/>
    </source>
</evidence>
<evidence type="ECO:0000256" key="5">
    <source>
        <dbReference type="ARBA" id="ARBA00023002"/>
    </source>
</evidence>
<dbReference type="InterPro" id="IPR003821">
    <property type="entry name" value="DXP_reductoisomerase"/>
</dbReference>
<keyword evidence="5 9" id="KW-0560">Oxidoreductase</keyword>
<comment type="cofactor">
    <cofactor evidence="9">
        <name>Mg(2+)</name>
        <dbReference type="ChEBI" id="CHEBI:18420"/>
    </cofactor>
    <cofactor evidence="9">
        <name>Mn(2+)</name>
        <dbReference type="ChEBI" id="CHEBI:29035"/>
    </cofactor>
</comment>
<evidence type="ECO:0000256" key="9">
    <source>
        <dbReference type="HAMAP-Rule" id="MF_00183"/>
    </source>
</evidence>
<feature type="binding site" evidence="9">
    <location>
        <position position="258"/>
    </location>
    <ligand>
        <name>1-deoxy-D-xylulose 5-phosphate</name>
        <dbReference type="ChEBI" id="CHEBI:57792"/>
    </ligand>
</feature>
<keyword evidence="9" id="KW-0460">Magnesium</keyword>
<feature type="binding site" evidence="9">
    <location>
        <position position="262"/>
    </location>
    <ligand>
        <name>Mn(2+)</name>
        <dbReference type="ChEBI" id="CHEBI:29035"/>
    </ligand>
</feature>
<feature type="binding site" evidence="9">
    <location>
        <position position="262"/>
    </location>
    <ligand>
        <name>1-deoxy-D-xylulose 5-phosphate</name>
        <dbReference type="ChEBI" id="CHEBI:57792"/>
    </ligand>
</feature>
<comment type="function">
    <text evidence="9">Catalyzes the NADPH-dependent rearrangement and reduction of 1-deoxy-D-xylulose-5-phosphate (DXP) to 2-C-methyl-D-erythritol 4-phosphate (MEP).</text>
</comment>
<feature type="binding site" evidence="9">
    <location>
        <position position="85"/>
    </location>
    <ligand>
        <name>NADPH</name>
        <dbReference type="ChEBI" id="CHEBI:57783"/>
    </ligand>
</feature>
<dbReference type="InterPro" id="IPR026877">
    <property type="entry name" value="DXPR_C"/>
</dbReference>
<accession>A0ABX6C4E5</accession>
<dbReference type="Pfam" id="PF02670">
    <property type="entry name" value="DXP_reductoisom"/>
    <property type="match status" value="1"/>
</dbReference>
<feature type="binding site" evidence="9">
    <location>
        <position position="246"/>
    </location>
    <ligand>
        <name>NADPH</name>
        <dbReference type="ChEBI" id="CHEBI:57783"/>
    </ligand>
</feature>
<feature type="binding site" evidence="9">
    <location>
        <position position="59"/>
    </location>
    <ligand>
        <name>NADPH</name>
        <dbReference type="ChEBI" id="CHEBI:57783"/>
    </ligand>
</feature>
<dbReference type="InterPro" id="IPR013512">
    <property type="entry name" value="DXP_reductoisomerase_N"/>
</dbReference>
<dbReference type="Pfam" id="PF08436">
    <property type="entry name" value="DXP_redisom_C"/>
    <property type="match status" value="1"/>
</dbReference>
<evidence type="ECO:0000313" key="14">
    <source>
        <dbReference type="EMBL" id="QFG04117.1"/>
    </source>
</evidence>
<dbReference type="Gene3D" id="3.40.50.720">
    <property type="entry name" value="NAD(P)-binding Rossmann-like Domain"/>
    <property type="match status" value="1"/>
</dbReference>
<proteinExistence type="inferred from homology"/>
<keyword evidence="3 9" id="KW-0479">Metal-binding</keyword>
<feature type="binding site" evidence="9">
    <location>
        <position position="192"/>
    </location>
    <ligand>
        <name>1-deoxy-D-xylulose 5-phosphate</name>
        <dbReference type="ChEBI" id="CHEBI:57792"/>
    </ligand>
</feature>
<comment type="catalytic activity">
    <reaction evidence="8">
        <text>2-C-methyl-D-erythritol 4-phosphate + NADP(+) = 1-deoxy-D-xylulose 5-phosphate + NADPH + H(+)</text>
        <dbReference type="Rhea" id="RHEA:13717"/>
        <dbReference type="ChEBI" id="CHEBI:15378"/>
        <dbReference type="ChEBI" id="CHEBI:57783"/>
        <dbReference type="ChEBI" id="CHEBI:57792"/>
        <dbReference type="ChEBI" id="CHEBI:58262"/>
        <dbReference type="ChEBI" id="CHEBI:58349"/>
        <dbReference type="EC" id="1.1.1.267"/>
    </reaction>
    <physiologicalReaction direction="right-to-left" evidence="8">
        <dbReference type="Rhea" id="RHEA:13719"/>
    </physiologicalReaction>
</comment>
<feature type="binding site" evidence="9">
    <location>
        <position position="259"/>
    </location>
    <ligand>
        <name>1-deoxy-D-xylulose 5-phosphate</name>
        <dbReference type="ChEBI" id="CHEBI:57792"/>
    </ligand>
</feature>
<evidence type="ECO:0000259" key="11">
    <source>
        <dbReference type="Pfam" id="PF02670"/>
    </source>
</evidence>
<feature type="binding site" evidence="9">
    <location>
        <position position="253"/>
    </location>
    <ligand>
        <name>1-deoxy-D-xylulose 5-phosphate</name>
        <dbReference type="ChEBI" id="CHEBI:57792"/>
    </ligand>
</feature>
<dbReference type="Proteomes" id="UP000326331">
    <property type="component" value="Chromosome"/>
</dbReference>
<dbReference type="HAMAP" id="MF_00183">
    <property type="entry name" value="DXP_reductoisom"/>
    <property type="match status" value="1"/>
</dbReference>
<gene>
    <name evidence="9" type="primary">dxr</name>
    <name evidence="14" type="ORF">Tbon_12800</name>
</gene>
<dbReference type="EMBL" id="CP042829">
    <property type="protein sequence ID" value="QFG04117.1"/>
    <property type="molecule type" value="Genomic_DNA"/>
</dbReference>
<organism evidence="14 15">
    <name type="scientific">Tepidiforma bonchosmolovskayae</name>
    <dbReference type="NCBI Taxonomy" id="2601677"/>
    <lineage>
        <taxon>Bacteria</taxon>
        <taxon>Bacillati</taxon>
        <taxon>Chloroflexota</taxon>
        <taxon>Tepidiformia</taxon>
        <taxon>Tepidiformales</taxon>
        <taxon>Tepidiformaceae</taxon>
        <taxon>Tepidiforma</taxon>
    </lineage>
</organism>
<dbReference type="Gene3D" id="1.10.1740.10">
    <property type="match status" value="1"/>
</dbReference>
<dbReference type="PANTHER" id="PTHR30525:SF0">
    <property type="entry name" value="1-DEOXY-D-XYLULOSE 5-PHOSPHATE REDUCTOISOMERASE, CHLOROPLASTIC"/>
    <property type="match status" value="1"/>
</dbReference>
<comment type="similarity">
    <text evidence="2 9">Belongs to the DXR family.</text>
</comment>
<feature type="domain" description="DXP reductoisomerase C-terminal" evidence="13">
    <location>
        <begin position="302"/>
        <end position="419"/>
    </location>
</feature>
<evidence type="ECO:0000256" key="2">
    <source>
        <dbReference type="ARBA" id="ARBA00006825"/>
    </source>
</evidence>
<evidence type="ECO:0000256" key="6">
    <source>
        <dbReference type="ARBA" id="ARBA00023211"/>
    </source>
</evidence>
<reference evidence="14 15" key="1">
    <citation type="submission" date="2019-08" db="EMBL/GenBank/DDBJ databases">
        <authorList>
            <person name="Toschakov S.V."/>
        </authorList>
    </citation>
    <scope>NUCLEOTIDE SEQUENCE [LARGE SCALE GENOMIC DNA]</scope>
    <source>
        <strain evidence="14 15">3753O</strain>
    </source>
</reference>
<feature type="binding site" evidence="9">
    <location>
        <position position="217"/>
    </location>
    <ligand>
        <name>1-deoxy-D-xylulose 5-phosphate</name>
        <dbReference type="ChEBI" id="CHEBI:57792"/>
    </ligand>
</feature>
<dbReference type="Pfam" id="PF13288">
    <property type="entry name" value="DXPR_C"/>
    <property type="match status" value="1"/>
</dbReference>
<feature type="binding site" evidence="9">
    <location>
        <position position="87"/>
    </location>
    <ligand>
        <name>NADPH</name>
        <dbReference type="ChEBI" id="CHEBI:57783"/>
    </ligand>
</feature>
<evidence type="ECO:0000259" key="12">
    <source>
        <dbReference type="Pfam" id="PF08436"/>
    </source>
</evidence>
<keyword evidence="4 9" id="KW-0521">NADP</keyword>
<sequence length="430" mass="45840">MPAQPGSISPSVRRSTGTRSRRGPQKLFPRSPADWPPPAVRPYDQGVKPPLRVAVLGSTGSIGRQALDVIARFPNRFAVAALAAGANADLLAEQVAALRPRYVFAERGSPRLEEAAAAVGALVERPEAVAVAPDVDIVLVATAGAAGLLPTLAALRIGRPVAIANKEVLVMAGHLVREAMQAGGGELRPVDSEHSAIWQCLWGESPRAIRRIILTASGGAFRDFSRDQLAAVTPEQALDHPTWKMGRKITVDSATLVNKGMETIEAMWLFDVPMDAVDVVLHRESIVHSLVEFTDGSVKAQLGVPDMRLPIQLALSYPERMPEPPMPLLDLAAVGALHFGRPDLDRFPCLRLAMEAGRIGGTAPAAMAAADEVAVERFLRREIGFLDIPRVIEQVLEQHQPVPAPSLDEVLAADAEARRIAAAVAPGVPA</sequence>
<evidence type="ECO:0000256" key="8">
    <source>
        <dbReference type="ARBA" id="ARBA00048543"/>
    </source>
</evidence>
<dbReference type="NCBIfam" id="TIGR00243">
    <property type="entry name" value="Dxr"/>
    <property type="match status" value="1"/>
</dbReference>
<name>A0ABX6C4E5_9CHLR</name>
<dbReference type="PANTHER" id="PTHR30525">
    <property type="entry name" value="1-DEOXY-D-XYLULOSE 5-PHOSPHATE REDUCTOISOMERASE"/>
    <property type="match status" value="1"/>
</dbReference>
<dbReference type="EC" id="1.1.1.267" evidence="9"/>
<evidence type="ECO:0000256" key="10">
    <source>
        <dbReference type="SAM" id="MobiDB-lite"/>
    </source>
</evidence>
<feature type="binding site" evidence="9">
    <location>
        <position position="167"/>
    </location>
    <ligand>
        <name>NADPH</name>
        <dbReference type="ChEBI" id="CHEBI:57783"/>
    </ligand>
</feature>
<feature type="binding site" evidence="9">
    <location>
        <position position="191"/>
    </location>
    <ligand>
        <name>Mn(2+)</name>
        <dbReference type="ChEBI" id="CHEBI:29035"/>
    </ligand>
</feature>
<feature type="binding site" evidence="9">
    <location>
        <position position="193"/>
    </location>
    <ligand>
        <name>Mn(2+)</name>
        <dbReference type="ChEBI" id="CHEBI:29035"/>
    </ligand>
</feature>